<sequence length="30" mass="3500">MKIKINHQHKITFHQPSINDKADIKLGENT</sequence>
<evidence type="ECO:0000313" key="1">
    <source>
        <dbReference type="EMBL" id="SUC35508.1"/>
    </source>
</evidence>
<evidence type="ECO:0000313" key="2">
    <source>
        <dbReference type="Proteomes" id="UP000255129"/>
    </source>
</evidence>
<name>A0A379G3F8_9GAMM</name>
<reference evidence="1 2" key="1">
    <citation type="submission" date="2018-06" db="EMBL/GenBank/DDBJ databases">
        <authorList>
            <consortium name="Pathogen Informatics"/>
            <person name="Doyle S."/>
        </authorList>
    </citation>
    <scope>NUCLEOTIDE SEQUENCE [LARGE SCALE GENOMIC DNA]</scope>
    <source>
        <strain evidence="1 2">NCTC12026</strain>
    </source>
</reference>
<gene>
    <name evidence="1" type="ORF">NCTC12026_01905</name>
</gene>
<accession>A0A379G3F8</accession>
<protein>
    <submittedName>
        <fullName evidence="1">Uncharacterized protein</fullName>
    </submittedName>
</protein>
<dbReference type="Proteomes" id="UP000255129">
    <property type="component" value="Unassembled WGS sequence"/>
</dbReference>
<proteinExistence type="predicted"/>
<dbReference type="EMBL" id="UGUA01000002">
    <property type="protein sequence ID" value="SUC35508.1"/>
    <property type="molecule type" value="Genomic_DNA"/>
</dbReference>
<dbReference type="AlphaFoldDB" id="A0A379G3F8"/>
<organism evidence="1 2">
    <name type="scientific">Providencia rustigianii</name>
    <dbReference type="NCBI Taxonomy" id="158850"/>
    <lineage>
        <taxon>Bacteria</taxon>
        <taxon>Pseudomonadati</taxon>
        <taxon>Pseudomonadota</taxon>
        <taxon>Gammaproteobacteria</taxon>
        <taxon>Enterobacterales</taxon>
        <taxon>Morganellaceae</taxon>
        <taxon>Providencia</taxon>
    </lineage>
</organism>